<dbReference type="GO" id="GO:0009785">
    <property type="term" value="P:blue light signaling pathway"/>
    <property type="evidence" value="ECO:0007669"/>
    <property type="project" value="InterPro"/>
</dbReference>
<sequence length="144" mass="16025">MDPSNIVLFDGLQKAIHAESSTSTSTTTTTTTTTTTITSNSVIAAVKEDGKKECLVMVTEESGQRKGEDEEDCGRERLKRHRVEMAGRVWIPEIWGQENFLKDWIDCASFDTCLVPKGLVLARESLVQECRRTNSGGLQIENRC</sequence>
<proteinExistence type="predicted"/>
<organism evidence="1 2">
    <name type="scientific">Dioscorea cayennensis subsp. rotundata</name>
    <name type="common">White Guinea yam</name>
    <name type="synonym">Dioscorea rotundata</name>
    <dbReference type="NCBI Taxonomy" id="55577"/>
    <lineage>
        <taxon>Eukaryota</taxon>
        <taxon>Viridiplantae</taxon>
        <taxon>Streptophyta</taxon>
        <taxon>Embryophyta</taxon>
        <taxon>Tracheophyta</taxon>
        <taxon>Spermatophyta</taxon>
        <taxon>Magnoliopsida</taxon>
        <taxon>Liliopsida</taxon>
        <taxon>Dioscoreales</taxon>
        <taxon>Dioscoreaceae</taxon>
        <taxon>Dioscorea</taxon>
    </lineage>
</organism>
<dbReference type="AlphaFoldDB" id="A0AB40AQH8"/>
<dbReference type="CDD" id="cd22645">
    <property type="entry name" value="BIC1_CID"/>
    <property type="match status" value="1"/>
</dbReference>
<dbReference type="InterPro" id="IPR040374">
    <property type="entry name" value="BIC"/>
</dbReference>
<dbReference type="Proteomes" id="UP001515500">
    <property type="component" value="Chromosome 25"/>
</dbReference>
<dbReference type="RefSeq" id="XP_039117058.1">
    <property type="nucleotide sequence ID" value="XM_039261124.1"/>
</dbReference>
<reference evidence="2" key="1">
    <citation type="submission" date="2025-08" db="UniProtKB">
        <authorList>
            <consortium name="RefSeq"/>
        </authorList>
    </citation>
    <scope>IDENTIFICATION</scope>
</reference>
<accession>A0AB40AQH8</accession>
<protein>
    <submittedName>
        <fullName evidence="2">Protein BIC1-like</fullName>
    </submittedName>
</protein>
<dbReference type="PANTHER" id="PTHR34207">
    <property type="entry name" value="PROTEIN BIC1"/>
    <property type="match status" value="1"/>
</dbReference>
<dbReference type="PANTHER" id="PTHR34207:SF2">
    <property type="entry name" value="PROTEIN BIC1"/>
    <property type="match status" value="1"/>
</dbReference>
<dbReference type="GeneID" id="120252927"/>
<gene>
    <name evidence="2" type="primary">LOC120252927</name>
</gene>
<name>A0AB40AQH8_DIOCR</name>
<keyword evidence="1" id="KW-1185">Reference proteome</keyword>
<evidence type="ECO:0000313" key="1">
    <source>
        <dbReference type="Proteomes" id="UP001515500"/>
    </source>
</evidence>
<evidence type="ECO:0000313" key="2">
    <source>
        <dbReference type="RefSeq" id="XP_039117058.1"/>
    </source>
</evidence>